<evidence type="ECO:0000313" key="3">
    <source>
        <dbReference type="Proteomes" id="UP000324800"/>
    </source>
</evidence>
<dbReference type="Proteomes" id="UP000324800">
    <property type="component" value="Unassembled WGS sequence"/>
</dbReference>
<accession>A0A5J4X105</accession>
<keyword evidence="1" id="KW-0472">Membrane</keyword>
<comment type="caution">
    <text evidence="2">The sequence shown here is derived from an EMBL/GenBank/DDBJ whole genome shotgun (WGS) entry which is preliminary data.</text>
</comment>
<dbReference type="AlphaFoldDB" id="A0A5J4X105"/>
<name>A0A5J4X105_9EUKA</name>
<proteinExistence type="predicted"/>
<feature type="transmembrane region" description="Helical" evidence="1">
    <location>
        <begin position="16"/>
        <end position="41"/>
    </location>
</feature>
<organism evidence="2 3">
    <name type="scientific">Streblomastix strix</name>
    <dbReference type="NCBI Taxonomy" id="222440"/>
    <lineage>
        <taxon>Eukaryota</taxon>
        <taxon>Metamonada</taxon>
        <taxon>Preaxostyla</taxon>
        <taxon>Oxymonadida</taxon>
        <taxon>Streblomastigidae</taxon>
        <taxon>Streblomastix</taxon>
    </lineage>
</organism>
<keyword evidence="1" id="KW-1133">Transmembrane helix</keyword>
<protein>
    <submittedName>
        <fullName evidence="2">Uncharacterized protein</fullName>
    </submittedName>
</protein>
<keyword evidence="1" id="KW-0812">Transmembrane</keyword>
<sequence>MPDKSQQSKLSIHKVFLFWTGLLCVAFIAVFVFGIVGILSMEILANIAIFVLILGLGGIGVSLIGFIAGFKKEITRKRRA</sequence>
<gene>
    <name evidence="2" type="ORF">EZS28_003637</name>
</gene>
<reference evidence="2 3" key="1">
    <citation type="submission" date="2019-03" db="EMBL/GenBank/DDBJ databases">
        <title>Single cell metagenomics reveals metabolic interactions within the superorganism composed of flagellate Streblomastix strix and complex community of Bacteroidetes bacteria on its surface.</title>
        <authorList>
            <person name="Treitli S.C."/>
            <person name="Kolisko M."/>
            <person name="Husnik F."/>
            <person name="Keeling P."/>
            <person name="Hampl V."/>
        </authorList>
    </citation>
    <scope>NUCLEOTIDE SEQUENCE [LARGE SCALE GENOMIC DNA]</scope>
    <source>
        <strain evidence="2">ST1C</strain>
    </source>
</reference>
<dbReference type="EMBL" id="SNRW01000492">
    <property type="protein sequence ID" value="KAA6400830.1"/>
    <property type="molecule type" value="Genomic_DNA"/>
</dbReference>
<feature type="transmembrane region" description="Helical" evidence="1">
    <location>
        <begin position="47"/>
        <end position="70"/>
    </location>
</feature>
<evidence type="ECO:0000313" key="2">
    <source>
        <dbReference type="EMBL" id="KAA6400830.1"/>
    </source>
</evidence>
<evidence type="ECO:0000256" key="1">
    <source>
        <dbReference type="SAM" id="Phobius"/>
    </source>
</evidence>